<keyword evidence="5 6" id="KW-0472">Membrane</keyword>
<dbReference type="EMBL" id="WITJ01000006">
    <property type="protein sequence ID" value="MQW39372.1"/>
    <property type="molecule type" value="Genomic_DNA"/>
</dbReference>
<feature type="transmembrane region" description="Helical" evidence="6">
    <location>
        <begin position="21"/>
        <end position="40"/>
    </location>
</feature>
<keyword evidence="3 6" id="KW-0812">Transmembrane</keyword>
<dbReference type="PIRSF" id="PIRSF018968">
    <property type="entry name" value="ABC_permease_BceB"/>
    <property type="match status" value="1"/>
</dbReference>
<organism evidence="8 9">
    <name type="scientific">Lactococcus hircilactis</name>
    <dbReference type="NCBI Taxonomy" id="1494462"/>
    <lineage>
        <taxon>Bacteria</taxon>
        <taxon>Bacillati</taxon>
        <taxon>Bacillota</taxon>
        <taxon>Bacilli</taxon>
        <taxon>Lactobacillales</taxon>
        <taxon>Streptococcaceae</taxon>
        <taxon>Lactococcus</taxon>
    </lineage>
</organism>
<dbReference type="AlphaFoldDB" id="A0A7X1Z801"/>
<evidence type="ECO:0000256" key="1">
    <source>
        <dbReference type="ARBA" id="ARBA00004651"/>
    </source>
</evidence>
<dbReference type="GO" id="GO:0055085">
    <property type="term" value="P:transmembrane transport"/>
    <property type="evidence" value="ECO:0007669"/>
    <property type="project" value="UniProtKB-UniRule"/>
</dbReference>
<proteinExistence type="inferred from homology"/>
<evidence type="ECO:0000256" key="2">
    <source>
        <dbReference type="ARBA" id="ARBA00022475"/>
    </source>
</evidence>
<evidence type="ECO:0000313" key="9">
    <source>
        <dbReference type="Proteomes" id="UP000439550"/>
    </source>
</evidence>
<accession>A0A7X1Z801</accession>
<evidence type="ECO:0000256" key="5">
    <source>
        <dbReference type="ARBA" id="ARBA00023136"/>
    </source>
</evidence>
<keyword evidence="4 6" id="KW-1133">Transmembrane helix</keyword>
<gene>
    <name evidence="8" type="ORF">GHI93_05385</name>
</gene>
<reference evidence="8 9" key="1">
    <citation type="submission" date="2019-10" db="EMBL/GenBank/DDBJ databases">
        <authorList>
            <person name="Dong K."/>
        </authorList>
    </citation>
    <scope>NUCLEOTIDE SEQUENCE [LARGE SCALE GENOMIC DNA]</scope>
    <source>
        <strain evidence="8 9">DSM 28960</strain>
    </source>
</reference>
<dbReference type="InterPro" id="IPR052536">
    <property type="entry name" value="ABC-4_Integral_Memb_Prot"/>
</dbReference>
<dbReference type="InterPro" id="IPR003838">
    <property type="entry name" value="ABC3_permease_C"/>
</dbReference>
<evidence type="ECO:0000256" key="4">
    <source>
        <dbReference type="ARBA" id="ARBA00022989"/>
    </source>
</evidence>
<comment type="subcellular location">
    <subcellularLocation>
        <location evidence="1 6">Cell membrane</location>
        <topology evidence="1 6">Multi-pass membrane protein</topology>
    </subcellularLocation>
</comment>
<evidence type="ECO:0000256" key="6">
    <source>
        <dbReference type="PIRNR" id="PIRNR018968"/>
    </source>
</evidence>
<dbReference type="RefSeq" id="WP_153496048.1">
    <property type="nucleotide sequence ID" value="NZ_CBCRWP010000003.1"/>
</dbReference>
<keyword evidence="9" id="KW-1185">Reference proteome</keyword>
<dbReference type="Proteomes" id="UP000439550">
    <property type="component" value="Unassembled WGS sequence"/>
</dbReference>
<feature type="transmembrane region" description="Helical" evidence="6">
    <location>
        <begin position="280"/>
        <end position="305"/>
    </location>
</feature>
<feature type="transmembrane region" description="Helical" evidence="6">
    <location>
        <begin position="151"/>
        <end position="176"/>
    </location>
</feature>
<protein>
    <submittedName>
        <fullName evidence="8">FtsX-like permease family protein</fullName>
    </submittedName>
</protein>
<dbReference type="PANTHER" id="PTHR46795:SF3">
    <property type="entry name" value="ABC TRANSPORTER PERMEASE"/>
    <property type="match status" value="1"/>
</dbReference>
<sequence length="650" mass="72894">MLSLKLAMRNIKKGMRSFGPFLLASLTIYVMLFVSTAIAVSPSLKQLPFGGAALGQMMSLAIVVLTVFGAMILVYSYRFLQLQRSREFGLYDILGFGKGRIALVSFFELLMSYVITLILGSVIGIAFSKFSFLVFVNLIGGKAFNLKIDPIAILIVSFIFLIFFVLLLLIGTFIIWRSSSLDLLKEASKGEKEPKSNIFLALLAVILLGAGYYIAISVANPITALTKFFFAVILVIFGTYFFYVSFTVWYLKRKKKRPSYYQPNNFITTSSMLYRMKANAVGLGNITILLSMAIVTMVVTVGIFFGTEGTIRAQYPKEGQVTSFTLNREKLTTAIQETARQSNIPIENLQVIKPQYNLINNVKLDQKTLTVSQKLPNQEMMSFVLVTQADLEKLGNKLPKLGTDQMAFYRLSGKKAPLQSVNWFGEKFDITHEMTSLKHFPEQSHYMDSILLIVSDDSTLNRMMTSFNKTLENGNTQLIETVAMFDIDAHQSENFGKVLAKVSPQKQNMYSRTQTIKEAQSFIGGFVFIGFLLGVSFILGAALIIYYKQLSEGAQDQRSFKILQEVGLSKIEVQKTITSQVRLIFFLPIVVTLIHFGFAYIMVSKIIGAFGINDTTMIALVSLATIVVVALIYYAIYKLTSRVYYKIVER</sequence>
<dbReference type="InterPro" id="IPR027022">
    <property type="entry name" value="ABC_permease_BceB-typ"/>
</dbReference>
<evidence type="ECO:0000256" key="3">
    <source>
        <dbReference type="ARBA" id="ARBA00022692"/>
    </source>
</evidence>
<feature type="domain" description="ABC3 transporter permease C-terminal" evidence="7">
    <location>
        <begin position="60"/>
        <end position="173"/>
    </location>
</feature>
<comment type="caution">
    <text evidence="8">The sequence shown here is derived from an EMBL/GenBank/DDBJ whole genome shotgun (WGS) entry which is preliminary data.</text>
</comment>
<dbReference type="Pfam" id="PF02687">
    <property type="entry name" value="FtsX"/>
    <property type="match status" value="1"/>
</dbReference>
<dbReference type="OrthoDB" id="1705903at2"/>
<feature type="transmembrane region" description="Helical" evidence="6">
    <location>
        <begin position="228"/>
        <end position="251"/>
    </location>
</feature>
<feature type="transmembrane region" description="Helical" evidence="6">
    <location>
        <begin position="60"/>
        <end position="80"/>
    </location>
</feature>
<evidence type="ECO:0000259" key="7">
    <source>
        <dbReference type="Pfam" id="PF02687"/>
    </source>
</evidence>
<feature type="transmembrane region" description="Helical" evidence="6">
    <location>
        <begin position="615"/>
        <end position="636"/>
    </location>
</feature>
<dbReference type="GO" id="GO:0005886">
    <property type="term" value="C:plasma membrane"/>
    <property type="evidence" value="ECO:0007669"/>
    <property type="project" value="UniProtKB-SubCell"/>
</dbReference>
<keyword evidence="2 6" id="KW-1003">Cell membrane</keyword>
<dbReference type="PANTHER" id="PTHR46795">
    <property type="entry name" value="ABC TRANSPORTER PERMEASE-RELATED-RELATED"/>
    <property type="match status" value="1"/>
</dbReference>
<feature type="transmembrane region" description="Helical" evidence="6">
    <location>
        <begin position="197"/>
        <end position="216"/>
    </location>
</feature>
<feature type="transmembrane region" description="Helical" evidence="6">
    <location>
        <begin position="583"/>
        <end position="603"/>
    </location>
</feature>
<comment type="similarity">
    <text evidence="6">Belongs to the ABC-4 integral membrane protein family.</text>
</comment>
<feature type="transmembrane region" description="Helical" evidence="6">
    <location>
        <begin position="522"/>
        <end position="547"/>
    </location>
</feature>
<name>A0A7X1Z801_9LACT</name>
<evidence type="ECO:0000313" key="8">
    <source>
        <dbReference type="EMBL" id="MQW39372.1"/>
    </source>
</evidence>
<feature type="transmembrane region" description="Helical" evidence="6">
    <location>
        <begin position="101"/>
        <end position="127"/>
    </location>
</feature>
<keyword evidence="6" id="KW-0813">Transport</keyword>